<evidence type="ECO:0000256" key="8">
    <source>
        <dbReference type="SAM" id="Coils"/>
    </source>
</evidence>
<evidence type="ECO:0000256" key="7">
    <source>
        <dbReference type="ARBA" id="ARBA00023136"/>
    </source>
</evidence>
<dbReference type="KEGG" id="mgl:MGL_3052"/>
<dbReference type="AlphaFoldDB" id="A8Q6T8"/>
<dbReference type="RefSeq" id="XP_001730066.1">
    <property type="nucleotide sequence ID" value="XM_001730014.1"/>
</dbReference>
<evidence type="ECO:0000313" key="11">
    <source>
        <dbReference type="Proteomes" id="UP000008837"/>
    </source>
</evidence>
<keyword evidence="3" id="KW-0812">Transmembrane</keyword>
<feature type="compositionally biased region" description="Basic and acidic residues" evidence="9">
    <location>
        <begin position="68"/>
        <end position="90"/>
    </location>
</feature>
<dbReference type="Pfam" id="PF07798">
    <property type="entry name" value="CCDC90-like"/>
    <property type="match status" value="1"/>
</dbReference>
<evidence type="ECO:0000256" key="6">
    <source>
        <dbReference type="ARBA" id="ARBA00023128"/>
    </source>
</evidence>
<name>A8Q6T8_MALGO</name>
<protein>
    <submittedName>
        <fullName evidence="10">Uncharacterized protein</fullName>
    </submittedName>
</protein>
<dbReference type="GO" id="GO:0005739">
    <property type="term" value="C:mitochondrion"/>
    <property type="evidence" value="ECO:0007669"/>
    <property type="project" value="UniProtKB-SubCell"/>
</dbReference>
<keyword evidence="4" id="KW-1133">Transmembrane helix</keyword>
<feature type="region of interest" description="Disordered" evidence="9">
    <location>
        <begin position="61"/>
        <end position="94"/>
    </location>
</feature>
<dbReference type="Proteomes" id="UP000008837">
    <property type="component" value="Unassembled WGS sequence"/>
</dbReference>
<comment type="subcellular location">
    <subcellularLocation>
        <location evidence="2">Membrane</location>
    </subcellularLocation>
    <subcellularLocation>
        <location evidence="1">Mitochondrion</location>
    </subcellularLocation>
</comment>
<dbReference type="GO" id="GO:0016020">
    <property type="term" value="C:membrane"/>
    <property type="evidence" value="ECO:0007669"/>
    <property type="project" value="UniProtKB-SubCell"/>
</dbReference>
<dbReference type="EMBL" id="AAYY01000010">
    <property type="protein sequence ID" value="EDP42852.1"/>
    <property type="molecule type" value="Genomic_DNA"/>
</dbReference>
<evidence type="ECO:0000256" key="9">
    <source>
        <dbReference type="SAM" id="MobiDB-lite"/>
    </source>
</evidence>
<feature type="region of interest" description="Disordered" evidence="9">
    <location>
        <begin position="147"/>
        <end position="226"/>
    </location>
</feature>
<evidence type="ECO:0000256" key="5">
    <source>
        <dbReference type="ARBA" id="ARBA00023054"/>
    </source>
</evidence>
<dbReference type="OMA" id="DTSLMGM"/>
<feature type="region of interest" description="Disordered" evidence="9">
    <location>
        <begin position="110"/>
        <end position="133"/>
    </location>
</feature>
<keyword evidence="6" id="KW-0496">Mitochondrion</keyword>
<keyword evidence="5 8" id="KW-0175">Coiled coil</keyword>
<dbReference type="VEuPathDB" id="FungiDB:MGL_3052"/>
<keyword evidence="11" id="KW-1185">Reference proteome</keyword>
<dbReference type="STRING" id="425265.A8Q6T8"/>
<gene>
    <name evidence="10" type="ORF">MGL_3052</name>
</gene>
<evidence type="ECO:0000256" key="2">
    <source>
        <dbReference type="ARBA" id="ARBA00004370"/>
    </source>
</evidence>
<feature type="region of interest" description="Disordered" evidence="9">
    <location>
        <begin position="466"/>
        <end position="490"/>
    </location>
</feature>
<reference evidence="10 11" key="1">
    <citation type="journal article" date="2007" name="Proc. Natl. Acad. Sci. U.S.A.">
        <title>Dandruff-associated Malassezia genomes reveal convergent and divergent virulence traits shared with plant and human fungal pathogens.</title>
        <authorList>
            <person name="Xu J."/>
            <person name="Saunders C.W."/>
            <person name="Hu P."/>
            <person name="Grant R.A."/>
            <person name="Boekhout T."/>
            <person name="Kuramae E.E."/>
            <person name="Kronstad J.W."/>
            <person name="Deangelis Y.M."/>
            <person name="Reeder N.L."/>
            <person name="Johnstone K.R."/>
            <person name="Leland M."/>
            <person name="Fieno A.M."/>
            <person name="Begley W.M."/>
            <person name="Sun Y."/>
            <person name="Lacey M.P."/>
            <person name="Chaudhary T."/>
            <person name="Keough T."/>
            <person name="Chu L."/>
            <person name="Sears R."/>
            <person name="Yuan B."/>
            <person name="Dawson T.L.Jr."/>
        </authorList>
    </citation>
    <scope>NUCLEOTIDE SEQUENCE [LARGE SCALE GENOMIC DNA]</scope>
    <source>
        <strain evidence="11">ATCC MYA-4612 / CBS 7966</strain>
    </source>
</reference>
<evidence type="ECO:0000256" key="4">
    <source>
        <dbReference type="ARBA" id="ARBA00022989"/>
    </source>
</evidence>
<feature type="compositionally biased region" description="Polar residues" evidence="9">
    <location>
        <begin position="207"/>
        <end position="222"/>
    </location>
</feature>
<accession>A8Q6T8</accession>
<dbReference type="PANTHER" id="PTHR14360">
    <property type="entry name" value="PROTEIN FMP32, MITOCHONDRIAL"/>
    <property type="match status" value="1"/>
</dbReference>
<feature type="compositionally biased region" description="Low complexity" evidence="9">
    <location>
        <begin position="157"/>
        <end position="199"/>
    </location>
</feature>
<dbReference type="OrthoDB" id="1552at2759"/>
<organism evidence="10 11">
    <name type="scientific">Malassezia globosa (strain ATCC MYA-4612 / CBS 7966)</name>
    <name type="common">Dandruff-associated fungus</name>
    <dbReference type="NCBI Taxonomy" id="425265"/>
    <lineage>
        <taxon>Eukaryota</taxon>
        <taxon>Fungi</taxon>
        <taxon>Dikarya</taxon>
        <taxon>Basidiomycota</taxon>
        <taxon>Ustilaginomycotina</taxon>
        <taxon>Malasseziomycetes</taxon>
        <taxon>Malasseziales</taxon>
        <taxon>Malasseziaceae</taxon>
        <taxon>Malassezia</taxon>
    </lineage>
</organism>
<dbReference type="InParanoid" id="A8Q6T8"/>
<feature type="coiled-coil region" evidence="8">
    <location>
        <begin position="369"/>
        <end position="411"/>
    </location>
</feature>
<comment type="caution">
    <text evidence="10">The sequence shown here is derived from an EMBL/GenBank/DDBJ whole genome shotgun (WGS) entry which is preliminary data.</text>
</comment>
<dbReference type="InterPro" id="IPR024461">
    <property type="entry name" value="CCDC90-like"/>
</dbReference>
<evidence type="ECO:0000256" key="1">
    <source>
        <dbReference type="ARBA" id="ARBA00004173"/>
    </source>
</evidence>
<keyword evidence="7" id="KW-0472">Membrane</keyword>
<evidence type="ECO:0000313" key="10">
    <source>
        <dbReference type="EMBL" id="EDP42852.1"/>
    </source>
</evidence>
<dbReference type="PANTHER" id="PTHR14360:SF12">
    <property type="entry name" value="MOZ PROTEIN REPRESENTS A CHROMATIN-ASSOCIATED ACETYLTRANSFERASE"/>
    <property type="match status" value="1"/>
</dbReference>
<evidence type="ECO:0000256" key="3">
    <source>
        <dbReference type="ARBA" id="ARBA00022692"/>
    </source>
</evidence>
<proteinExistence type="predicted"/>
<sequence>MPATTLAGVASARRSYVNPRAWHIIRAPIGYVRSGLRISQGNSFHVTARLPYASSDSITWSKKNSQINKKEEKKPEKQEHEPDRPFDKEPSMPLVSPTAEDLLKQRFLHAQKRSPGNTLMTGGSGSPKDMPSFLRGRSVRELVDATKTNTDKDLGLPSSSTVTQSSASSTPASSSASQVPDDTSLMGMASSSSSKLGSGRKSELTKTRTPMDSLESSFSENTVGPLPTFQTPALAPIQRGDMSLLPDQPFDSHVFVRQLEAGGWKAHGGAFPVTTSDMPASDVTSSNESVPHRHDPAEAIMDLTRSLLKEHGKKLIHQHINRSDLDNQLYLFSSALAELRTEVRVRARNDAAALRSITLLLEREIDGLTQKLQSDIEQLKHDIQVEQNTRKTEVQEESNNLEQEIQDLNNRFTIFLSDLRTEIEQSIKWDTTRRALALVFGIVAIMVCTLAMADYFTRTPAQQVPEADAAHGTSQHGTSPSPPIQHAPRVPVPIDHTLADDHDAQRIPPQSAEELGLLPRYDADEVRYV</sequence>
<dbReference type="GeneID" id="5854373"/>